<dbReference type="RefSeq" id="WP_306066720.1">
    <property type="nucleotide sequence ID" value="NZ_JAROCA020000002.1"/>
</dbReference>
<evidence type="ECO:0000256" key="1">
    <source>
        <dbReference type="SAM" id="Phobius"/>
    </source>
</evidence>
<proteinExistence type="predicted"/>
<keyword evidence="3" id="KW-1185">Reference proteome</keyword>
<dbReference type="EMBL" id="JAROCA020000002">
    <property type="protein sequence ID" value="MDY0406751.1"/>
    <property type="molecule type" value="Genomic_DNA"/>
</dbReference>
<dbReference type="NCBIfam" id="NF038403">
    <property type="entry name" value="perm_prefix_1"/>
    <property type="match status" value="1"/>
</dbReference>
<keyword evidence="1" id="KW-0812">Transmembrane</keyword>
<gene>
    <name evidence="2" type="ORF">P5G51_016535</name>
</gene>
<evidence type="ECO:0000313" key="2">
    <source>
        <dbReference type="EMBL" id="MDY0406751.1"/>
    </source>
</evidence>
<sequence length="298" mass="33433">MDMTIQKYVDDLFHGYEETPELKDFKEEITSNLQARISDLEQKGMKTEDAFTKAVAELGDITTIADEISRQKRNELISKMYIQQDNKVGVKHAIGYTIAGTVFLFGIITALLAYFSTNSIFNGISALLPFVVLSGAAFVFLGLTQETAHNYPMSWVRALIYALATASILLGMTISASHYFLGGSRWVEILGVLIPFAIPALAVLAFLLLTEKKRLKPWVMQERQVIMEGYAKSYSDPELAAKRGLLSGALWVTTFGLFGFIWLLTALKYALFIFLLAVIAEMLIEYWMHTKAEKKQNI</sequence>
<feature type="transmembrane region" description="Helical" evidence="1">
    <location>
        <begin position="244"/>
        <end position="263"/>
    </location>
</feature>
<dbReference type="InterPro" id="IPR047928">
    <property type="entry name" value="Perm_prefix_1"/>
</dbReference>
<feature type="transmembrane region" description="Helical" evidence="1">
    <location>
        <begin position="93"/>
        <end position="114"/>
    </location>
</feature>
<feature type="transmembrane region" description="Helical" evidence="1">
    <location>
        <begin position="186"/>
        <end position="210"/>
    </location>
</feature>
<reference evidence="2 3" key="1">
    <citation type="submission" date="2023-10" db="EMBL/GenBank/DDBJ databases">
        <title>179-bfca-hs.</title>
        <authorList>
            <person name="Miliotis G."/>
            <person name="Sengupta P."/>
            <person name="Hameed A."/>
            <person name="Chuvochina M."/>
            <person name="Mcdonagh F."/>
            <person name="Simpson A.C."/>
            <person name="Singh N.K."/>
            <person name="Rekha P.D."/>
            <person name="Raman K."/>
            <person name="Hugenholtz P."/>
            <person name="Venkateswaran K."/>
        </authorList>
    </citation>
    <scope>NUCLEOTIDE SEQUENCE [LARGE SCALE GENOMIC DNA]</scope>
    <source>
        <strain evidence="2 3">179-BFC-A-HS</strain>
    </source>
</reference>
<name>A0ABU5CLH7_9BACI</name>
<keyword evidence="1" id="KW-1133">Transmembrane helix</keyword>
<comment type="caution">
    <text evidence="2">The sequence shown here is derived from an EMBL/GenBank/DDBJ whole genome shotgun (WGS) entry which is preliminary data.</text>
</comment>
<accession>A0ABU5CLH7</accession>
<protein>
    <submittedName>
        <fullName evidence="2">Permease prefix domain 1-containing protein</fullName>
    </submittedName>
</protein>
<feature type="transmembrane region" description="Helical" evidence="1">
    <location>
        <begin position="120"/>
        <end position="143"/>
    </location>
</feature>
<feature type="transmembrane region" description="Helical" evidence="1">
    <location>
        <begin position="269"/>
        <end position="288"/>
    </location>
</feature>
<organism evidence="2 3">
    <name type="scientific">Tigheibacillus jepli</name>
    <dbReference type="NCBI Taxonomy" id="3035914"/>
    <lineage>
        <taxon>Bacteria</taxon>
        <taxon>Bacillati</taxon>
        <taxon>Bacillota</taxon>
        <taxon>Bacilli</taxon>
        <taxon>Bacillales</taxon>
        <taxon>Bacillaceae</taxon>
        <taxon>Tigheibacillus</taxon>
    </lineage>
</organism>
<feature type="transmembrane region" description="Helical" evidence="1">
    <location>
        <begin position="155"/>
        <end position="180"/>
    </location>
</feature>
<keyword evidence="1" id="KW-0472">Membrane</keyword>
<evidence type="ECO:0000313" key="3">
    <source>
        <dbReference type="Proteomes" id="UP001228376"/>
    </source>
</evidence>
<dbReference type="Proteomes" id="UP001228376">
    <property type="component" value="Unassembled WGS sequence"/>
</dbReference>